<gene>
    <name evidence="10" type="ORF">Q5P01_026218</name>
</gene>
<keyword evidence="5" id="KW-0472">Membrane</keyword>
<feature type="compositionally biased region" description="Basic and acidic residues" evidence="9">
    <location>
        <begin position="157"/>
        <end position="173"/>
    </location>
</feature>
<keyword evidence="11" id="KW-1185">Reference proteome</keyword>
<dbReference type="InterPro" id="IPR024810">
    <property type="entry name" value="MAB21L/cGLR"/>
</dbReference>
<organism evidence="10 11">
    <name type="scientific">Channa striata</name>
    <name type="common">Snakehead murrel</name>
    <name type="synonym">Ophicephalus striatus</name>
    <dbReference type="NCBI Taxonomy" id="64152"/>
    <lineage>
        <taxon>Eukaryota</taxon>
        <taxon>Metazoa</taxon>
        <taxon>Chordata</taxon>
        <taxon>Craniata</taxon>
        <taxon>Vertebrata</taxon>
        <taxon>Euteleostomi</taxon>
        <taxon>Actinopterygii</taxon>
        <taxon>Neopterygii</taxon>
        <taxon>Teleostei</taxon>
        <taxon>Neoteleostei</taxon>
        <taxon>Acanthomorphata</taxon>
        <taxon>Anabantaria</taxon>
        <taxon>Anabantiformes</taxon>
        <taxon>Channoidei</taxon>
        <taxon>Channidae</taxon>
        <taxon>Channa</taxon>
    </lineage>
</organism>
<name>A0AA88IKX7_CHASR</name>
<dbReference type="Gene3D" id="1.10.1410.40">
    <property type="match status" value="1"/>
</dbReference>
<feature type="region of interest" description="Disordered" evidence="9">
    <location>
        <begin position="1"/>
        <end position="29"/>
    </location>
</feature>
<evidence type="ECO:0000313" key="10">
    <source>
        <dbReference type="EMBL" id="KAK2815751.1"/>
    </source>
</evidence>
<keyword evidence="8" id="KW-0539">Nucleus</keyword>
<dbReference type="Proteomes" id="UP001187415">
    <property type="component" value="Unassembled WGS sequence"/>
</dbReference>
<dbReference type="AlphaFoldDB" id="A0AA88IKX7"/>
<evidence type="ECO:0000256" key="7">
    <source>
        <dbReference type="ARBA" id="ARBA00023180"/>
    </source>
</evidence>
<feature type="compositionally biased region" description="Acidic residues" evidence="9">
    <location>
        <begin position="1"/>
        <end position="14"/>
    </location>
</feature>
<dbReference type="SMART" id="SM01265">
    <property type="entry name" value="Mab-21"/>
    <property type="match status" value="1"/>
</dbReference>
<dbReference type="GO" id="GO:0005886">
    <property type="term" value="C:plasma membrane"/>
    <property type="evidence" value="ECO:0007669"/>
    <property type="project" value="UniProtKB-SubCell"/>
</dbReference>
<evidence type="ECO:0000256" key="8">
    <source>
        <dbReference type="ARBA" id="ARBA00023242"/>
    </source>
</evidence>
<accession>A0AA88IKX7</accession>
<protein>
    <recommendedName>
        <fullName evidence="4">Inositol 1,4,5-trisphosphate receptor-interacting protein</fullName>
    </recommendedName>
</protein>
<dbReference type="InterPro" id="IPR026250">
    <property type="entry name" value="ITPRIP-like"/>
</dbReference>
<dbReference type="PANTHER" id="PTHR10656">
    <property type="entry name" value="CELL FATE DETERMINING PROTEIN MAB21-RELATED"/>
    <property type="match status" value="1"/>
</dbReference>
<sequence>MNDPGVEEEWDEVDMPNYEGSLPRKQEKWDQEMAPISEEITRFDSLKSWADLRNVPEDQQESDQPVTEKDKMSVIQNVTKQDSEEDSAHDKMPNKFIANYDPNWPQNSKSKPEHALKSSQIDKEQKEQLDMKSKQGENIQSDSSSRKSKPPQGGGETPEKEEKIHTRPSENETSKKVIADWKKDYLCYVWNTFSIISMIFFLRNYMRKNSPVSQDKTNASPMSCIAGEVSLPDSDTLHKWRGEEILEGFAHDLLEAMKTICNKNGGLVIENFWMDAYDINVPITPPEPYSFRCLLWNNHVSDLLPDMQVCGQVKVVENETNQDGCPCQSSDAEDDMVCLLHCDNEKTQTKTCNIFDSFCLKNTHYLSKSRVTRWFQSTTKQAWALISHKYEFELSIRYIDAPGALIIRFRSGKVVHFRMNPVVKVNADVHYYITPCSSSNLDHFWAISLAAYEDQLLQCLTKRLPENSCHGQTLEIAYFLHRRQTALTGSSAVKEFHFKTALMHLLLTKDASQWKPNYLTNRLQDLMDFMEKPGEKAAAPRSFKLPAEFIQAKPVNLFHPLVAHNCIYSNATIHFQELLRNAHMLIQDYTDQFLKIKSSA</sequence>
<evidence type="ECO:0000256" key="5">
    <source>
        <dbReference type="ARBA" id="ARBA00022475"/>
    </source>
</evidence>
<evidence type="ECO:0000256" key="4">
    <source>
        <dbReference type="ARBA" id="ARBA00019443"/>
    </source>
</evidence>
<reference evidence="10" key="1">
    <citation type="submission" date="2023-07" db="EMBL/GenBank/DDBJ databases">
        <title>Chromosome-level Genome Assembly of Striped Snakehead (Channa striata).</title>
        <authorList>
            <person name="Liu H."/>
        </authorList>
    </citation>
    <scope>NUCLEOTIDE SEQUENCE</scope>
    <source>
        <strain evidence="10">Gz</strain>
        <tissue evidence="10">Muscle</tissue>
    </source>
</reference>
<feature type="region of interest" description="Disordered" evidence="9">
    <location>
        <begin position="53"/>
        <end position="173"/>
    </location>
</feature>
<evidence type="ECO:0000256" key="3">
    <source>
        <dbReference type="ARBA" id="ARBA00004494"/>
    </source>
</evidence>
<dbReference type="PANTHER" id="PTHR10656:SF8">
    <property type="entry name" value="INOSITOL 1,4,5-TRISPHOSPHATE RECEPTOR-INTERACTING PROTEIN"/>
    <property type="match status" value="1"/>
</dbReference>
<comment type="function">
    <text evidence="1">Enhances Ca(2+)-mediated inhibition of inositol 1,4,5-triphosphate receptor (ITPR) Ca(2+) release.</text>
</comment>
<comment type="subcellular location">
    <subcellularLocation>
        <location evidence="2">Cell membrane</location>
        <topology evidence="2">Single-pass type I membrane protein</topology>
    </subcellularLocation>
    <subcellularLocation>
        <location evidence="3">Nucleus outer membrane</location>
        <topology evidence="3">Single-pass type I membrane protein</topology>
    </subcellularLocation>
</comment>
<evidence type="ECO:0000256" key="6">
    <source>
        <dbReference type="ARBA" id="ARBA00023054"/>
    </source>
</evidence>
<keyword evidence="6" id="KW-0175">Coiled coil</keyword>
<evidence type="ECO:0000256" key="2">
    <source>
        <dbReference type="ARBA" id="ARBA00004251"/>
    </source>
</evidence>
<keyword evidence="5" id="KW-1003">Cell membrane</keyword>
<comment type="caution">
    <text evidence="10">The sequence shown here is derived from an EMBL/GenBank/DDBJ whole genome shotgun (WGS) entry which is preliminary data.</text>
</comment>
<keyword evidence="7" id="KW-0325">Glycoprotein</keyword>
<dbReference type="EMBL" id="JAUPFM010000022">
    <property type="protein sequence ID" value="KAK2815751.1"/>
    <property type="molecule type" value="Genomic_DNA"/>
</dbReference>
<evidence type="ECO:0000313" key="11">
    <source>
        <dbReference type="Proteomes" id="UP001187415"/>
    </source>
</evidence>
<evidence type="ECO:0000256" key="9">
    <source>
        <dbReference type="SAM" id="MobiDB-lite"/>
    </source>
</evidence>
<proteinExistence type="predicted"/>
<dbReference type="PRINTS" id="PR02107">
    <property type="entry name" value="INOS145TPRIP"/>
</dbReference>
<dbReference type="GO" id="GO:0005640">
    <property type="term" value="C:nuclear outer membrane"/>
    <property type="evidence" value="ECO:0007669"/>
    <property type="project" value="UniProtKB-SubCell"/>
</dbReference>
<feature type="compositionally biased region" description="Basic and acidic residues" evidence="9">
    <location>
        <begin position="110"/>
        <end position="135"/>
    </location>
</feature>
<evidence type="ECO:0000256" key="1">
    <source>
        <dbReference type="ARBA" id="ARBA00003856"/>
    </source>
</evidence>